<name>A0A4Q9R659_9GAMM</name>
<proteinExistence type="predicted"/>
<keyword evidence="4" id="KW-1185">Reference proteome</keyword>
<dbReference type="EMBL" id="QJUP01000014">
    <property type="protein sequence ID" value="TBU95991.1"/>
    <property type="molecule type" value="Genomic_DNA"/>
</dbReference>
<feature type="chain" id="PRO_5020644471" description="Lipid/polyisoprenoid-binding YceI-like domain-containing protein" evidence="1">
    <location>
        <begin position="19"/>
        <end position="191"/>
    </location>
</feature>
<dbReference type="PANTHER" id="PTHR34406">
    <property type="entry name" value="PROTEIN YCEI"/>
    <property type="match status" value="1"/>
</dbReference>
<dbReference type="RefSeq" id="WP_131184181.1">
    <property type="nucleotide sequence ID" value="NZ_QJUO01000010.1"/>
</dbReference>
<evidence type="ECO:0000259" key="2">
    <source>
        <dbReference type="SMART" id="SM00867"/>
    </source>
</evidence>
<dbReference type="InterPro" id="IPR007372">
    <property type="entry name" value="Lipid/polyisoprenoid-bd_YceI"/>
</dbReference>
<feature type="domain" description="Lipid/polyisoprenoid-binding YceI-like" evidence="2">
    <location>
        <begin position="19"/>
        <end position="188"/>
    </location>
</feature>
<dbReference type="SMART" id="SM00867">
    <property type="entry name" value="YceI"/>
    <property type="match status" value="1"/>
</dbReference>
<dbReference type="Gene3D" id="2.40.128.110">
    <property type="entry name" value="Lipid/polyisoprenoid-binding, YceI-like"/>
    <property type="match status" value="1"/>
</dbReference>
<sequence>MRFIVAVLLVCSSALCQADWHVLADSSRVSFVSVKRGNIADVHRFRNVAGVIDGQGAARITLPFADLDSGLALRDERMRELLFEVTRFAHAELSANVDLPHWERMRVGEVQATTLEFQLDLHGHRQRLKADVLVSRLGEKRMQVATLEPILIKAELFELEGGLLKLQELAGLPSIASEVPVWAVLDFQQRP</sequence>
<reference evidence="3 4" key="1">
    <citation type="submission" date="2018-06" db="EMBL/GenBank/DDBJ databases">
        <title>Three novel Pseudomonas species isolated from symptomatic oak.</title>
        <authorList>
            <person name="Bueno-Gonzalez V."/>
            <person name="Brady C."/>
        </authorList>
    </citation>
    <scope>NUCLEOTIDE SEQUENCE [LARGE SCALE GENOMIC DNA]</scope>
    <source>
        <strain evidence="3 4">P17C</strain>
    </source>
</reference>
<dbReference type="Pfam" id="PF04264">
    <property type="entry name" value="YceI"/>
    <property type="match status" value="1"/>
</dbReference>
<gene>
    <name evidence="3" type="ORF">DNJ96_11100</name>
</gene>
<dbReference type="AlphaFoldDB" id="A0A4Q9R659"/>
<accession>A0A4Q9R659</accession>
<evidence type="ECO:0000313" key="3">
    <source>
        <dbReference type="EMBL" id="TBU95991.1"/>
    </source>
</evidence>
<dbReference type="PANTHER" id="PTHR34406:SF1">
    <property type="entry name" value="PROTEIN YCEI"/>
    <property type="match status" value="1"/>
</dbReference>
<evidence type="ECO:0000313" key="4">
    <source>
        <dbReference type="Proteomes" id="UP000292639"/>
    </source>
</evidence>
<dbReference type="SUPFAM" id="SSF101874">
    <property type="entry name" value="YceI-like"/>
    <property type="match status" value="1"/>
</dbReference>
<evidence type="ECO:0000256" key="1">
    <source>
        <dbReference type="SAM" id="SignalP"/>
    </source>
</evidence>
<dbReference type="InterPro" id="IPR027016">
    <property type="entry name" value="UCP029811"/>
</dbReference>
<feature type="signal peptide" evidence="1">
    <location>
        <begin position="1"/>
        <end position="18"/>
    </location>
</feature>
<dbReference type="Proteomes" id="UP000292639">
    <property type="component" value="Unassembled WGS sequence"/>
</dbReference>
<dbReference type="PIRSF" id="PIRSF029811">
    <property type="entry name" value="UCP029811"/>
    <property type="match status" value="1"/>
</dbReference>
<organism evidence="3 4">
    <name type="scientific">Stutzerimonas kirkiae</name>
    <dbReference type="NCBI Taxonomy" id="2211392"/>
    <lineage>
        <taxon>Bacteria</taxon>
        <taxon>Pseudomonadati</taxon>
        <taxon>Pseudomonadota</taxon>
        <taxon>Gammaproteobacteria</taxon>
        <taxon>Pseudomonadales</taxon>
        <taxon>Pseudomonadaceae</taxon>
        <taxon>Stutzerimonas</taxon>
    </lineage>
</organism>
<dbReference type="OrthoDB" id="9793816at2"/>
<dbReference type="InterPro" id="IPR036761">
    <property type="entry name" value="TTHA0802/YceI-like_sf"/>
</dbReference>
<protein>
    <recommendedName>
        <fullName evidence="2">Lipid/polyisoprenoid-binding YceI-like domain-containing protein</fullName>
    </recommendedName>
</protein>
<keyword evidence="1" id="KW-0732">Signal</keyword>
<comment type="caution">
    <text evidence="3">The sequence shown here is derived from an EMBL/GenBank/DDBJ whole genome shotgun (WGS) entry which is preliminary data.</text>
</comment>